<dbReference type="InterPro" id="IPR043502">
    <property type="entry name" value="DNA/RNA_pol_sf"/>
</dbReference>
<dbReference type="PROSITE" id="PS50878">
    <property type="entry name" value="RT_POL"/>
    <property type="match status" value="1"/>
</dbReference>
<reference evidence="2 3" key="1">
    <citation type="journal article" date="2020" name="Nat. Food">
        <title>A phased Vanilla planifolia genome enables genetic improvement of flavour and production.</title>
        <authorList>
            <person name="Hasing T."/>
            <person name="Tang H."/>
            <person name="Brym M."/>
            <person name="Khazi F."/>
            <person name="Huang T."/>
            <person name="Chambers A.H."/>
        </authorList>
    </citation>
    <scope>NUCLEOTIDE SEQUENCE [LARGE SCALE GENOMIC DNA]</scope>
    <source>
        <tissue evidence="2">Leaf</tissue>
    </source>
</reference>
<organism evidence="2 3">
    <name type="scientific">Vanilla planifolia</name>
    <name type="common">Vanilla</name>
    <dbReference type="NCBI Taxonomy" id="51239"/>
    <lineage>
        <taxon>Eukaryota</taxon>
        <taxon>Viridiplantae</taxon>
        <taxon>Streptophyta</taxon>
        <taxon>Embryophyta</taxon>
        <taxon>Tracheophyta</taxon>
        <taxon>Spermatophyta</taxon>
        <taxon>Magnoliopsida</taxon>
        <taxon>Liliopsida</taxon>
        <taxon>Asparagales</taxon>
        <taxon>Orchidaceae</taxon>
        <taxon>Vanilloideae</taxon>
        <taxon>Vanilleae</taxon>
        <taxon>Vanilla</taxon>
    </lineage>
</organism>
<dbReference type="Pfam" id="PF00078">
    <property type="entry name" value="RVT_1"/>
    <property type="match status" value="1"/>
</dbReference>
<dbReference type="AlphaFoldDB" id="A0A835UVY2"/>
<dbReference type="InterPro" id="IPR000477">
    <property type="entry name" value="RT_dom"/>
</dbReference>
<protein>
    <recommendedName>
        <fullName evidence="1">Reverse transcriptase domain-containing protein</fullName>
    </recommendedName>
</protein>
<comment type="caution">
    <text evidence="2">The sequence shown here is derived from an EMBL/GenBank/DDBJ whole genome shotgun (WGS) entry which is preliminary data.</text>
</comment>
<dbReference type="CDD" id="cd01650">
    <property type="entry name" value="RT_nLTR_like"/>
    <property type="match status" value="1"/>
</dbReference>
<evidence type="ECO:0000259" key="1">
    <source>
        <dbReference type="PROSITE" id="PS50878"/>
    </source>
</evidence>
<name>A0A835UVY2_VANPL</name>
<dbReference type="PANTHER" id="PTHR19446">
    <property type="entry name" value="REVERSE TRANSCRIPTASES"/>
    <property type="match status" value="1"/>
</dbReference>
<dbReference type="EMBL" id="JADCNL010000006">
    <property type="protein sequence ID" value="KAG0476032.1"/>
    <property type="molecule type" value="Genomic_DNA"/>
</dbReference>
<gene>
    <name evidence="2" type="ORF">HPP92_012873</name>
</gene>
<dbReference type="Proteomes" id="UP000636800">
    <property type="component" value="Chromosome 6"/>
</dbReference>
<evidence type="ECO:0000313" key="2">
    <source>
        <dbReference type="EMBL" id="KAG0476032.1"/>
    </source>
</evidence>
<sequence>MVDAANDFLIGTTIPKALSGGVDLPDTKTTAATAPADYRPITLCNVNCKILTKLLYSRLSTLLPSIISVEQSAFIKGRNITDNILMVEEMLSRLNKRRKFSNVILKLDFKAAFDKLGWSFLLAALRARGFSEKFCDLVLNVLDATWLSVLINGFPKGFFKPRRGVRQGDPLSPALFIIALDALSRCLTAAVASRSIQAYVTPKLSRPITHLAFADDVIIFTTANRASLKQLSTLLQTFLNASSLELNRSKSSVIHAHSPSAGARRRTQNILGFHHAKLPFLHLGCWLDVGRPRACHFQPLLDKIKSRISAWQNKLLSMGGKKVLINSVLSSMSAYISASRSPPQKVVSSINGVLANFFWGKKKKTMRKSTTGRRGISWRGQLTDTELE</sequence>
<accession>A0A835UVY2</accession>
<dbReference type="SUPFAM" id="SSF56672">
    <property type="entry name" value="DNA/RNA polymerases"/>
    <property type="match status" value="1"/>
</dbReference>
<dbReference type="OrthoDB" id="10257471at2759"/>
<evidence type="ECO:0000313" key="3">
    <source>
        <dbReference type="Proteomes" id="UP000636800"/>
    </source>
</evidence>
<feature type="domain" description="Reverse transcriptase" evidence="1">
    <location>
        <begin position="6"/>
        <end position="275"/>
    </location>
</feature>
<keyword evidence="3" id="KW-1185">Reference proteome</keyword>
<proteinExistence type="predicted"/>